<organism evidence="1 2">
    <name type="scientific">Uliginosibacterium silvisoli</name>
    <dbReference type="NCBI Taxonomy" id="3114758"/>
    <lineage>
        <taxon>Bacteria</taxon>
        <taxon>Pseudomonadati</taxon>
        <taxon>Pseudomonadota</taxon>
        <taxon>Betaproteobacteria</taxon>
        <taxon>Rhodocyclales</taxon>
        <taxon>Zoogloeaceae</taxon>
        <taxon>Uliginosibacterium</taxon>
    </lineage>
</organism>
<protein>
    <submittedName>
        <fullName evidence="1">Uncharacterized protein</fullName>
    </submittedName>
</protein>
<evidence type="ECO:0000313" key="1">
    <source>
        <dbReference type="EMBL" id="MEC5385036.1"/>
    </source>
</evidence>
<reference evidence="1 2" key="1">
    <citation type="submission" date="2024-01" db="EMBL/GenBank/DDBJ databases">
        <title>Uliginosibacterium soil sp. nov.</title>
        <authorList>
            <person name="Lv Y."/>
        </authorList>
    </citation>
    <scope>NUCLEOTIDE SEQUENCE [LARGE SCALE GENOMIC DNA]</scope>
    <source>
        <strain evidence="1 2">H3</strain>
    </source>
</reference>
<proteinExistence type="predicted"/>
<comment type="caution">
    <text evidence="1">The sequence shown here is derived from an EMBL/GenBank/DDBJ whole genome shotgun (WGS) entry which is preliminary data.</text>
</comment>
<keyword evidence="2" id="KW-1185">Reference proteome</keyword>
<dbReference type="EMBL" id="JAYXHS010000001">
    <property type="protein sequence ID" value="MEC5385036.1"/>
    <property type="molecule type" value="Genomic_DNA"/>
</dbReference>
<gene>
    <name evidence="1" type="ORF">VVD49_04835</name>
</gene>
<dbReference type="Proteomes" id="UP001331561">
    <property type="component" value="Unassembled WGS sequence"/>
</dbReference>
<accession>A0ABU6K047</accession>
<name>A0ABU6K047_9RHOO</name>
<sequence>MPQLSRAKAGAAPGQIAAVASIPLTRLDIATLAAGATGHAADHALLHKLLANGLLSQNALTGSLELTDRARALLELNGYTFDAKLGWRLDIARTARALQLR</sequence>
<evidence type="ECO:0000313" key="2">
    <source>
        <dbReference type="Proteomes" id="UP001331561"/>
    </source>
</evidence>
<dbReference type="RefSeq" id="WP_327598000.1">
    <property type="nucleotide sequence ID" value="NZ_JAYXHS010000001.1"/>
</dbReference>